<dbReference type="AlphaFoldDB" id="A0AAD3XSH2"/>
<sequence length="95" mass="10013">MVTAGIECGTGSRCNLWVNGCGSQEMSLCPLITLADAETGALPQVPSNLMQPAMLSGGDDVEEDVICCDNRIGVLFVSVCSYLCAMYGMEMPLDV</sequence>
<reference evidence="1" key="1">
    <citation type="submission" date="2023-05" db="EMBL/GenBank/DDBJ databases">
        <title>Nepenthes gracilis genome sequencing.</title>
        <authorList>
            <person name="Fukushima K."/>
        </authorList>
    </citation>
    <scope>NUCLEOTIDE SEQUENCE</scope>
    <source>
        <strain evidence="1">SING2019-196</strain>
    </source>
</reference>
<keyword evidence="2" id="KW-1185">Reference proteome</keyword>
<dbReference type="Proteomes" id="UP001279734">
    <property type="component" value="Unassembled WGS sequence"/>
</dbReference>
<evidence type="ECO:0000313" key="2">
    <source>
        <dbReference type="Proteomes" id="UP001279734"/>
    </source>
</evidence>
<name>A0AAD3XSH2_NEPGR</name>
<protein>
    <submittedName>
        <fullName evidence="1">Uncharacterized protein</fullName>
    </submittedName>
</protein>
<comment type="caution">
    <text evidence="1">The sequence shown here is derived from an EMBL/GenBank/DDBJ whole genome shotgun (WGS) entry which is preliminary data.</text>
</comment>
<evidence type="ECO:0000313" key="1">
    <source>
        <dbReference type="EMBL" id="GMH14580.1"/>
    </source>
</evidence>
<proteinExistence type="predicted"/>
<organism evidence="1 2">
    <name type="scientific">Nepenthes gracilis</name>
    <name type="common">Slender pitcher plant</name>
    <dbReference type="NCBI Taxonomy" id="150966"/>
    <lineage>
        <taxon>Eukaryota</taxon>
        <taxon>Viridiplantae</taxon>
        <taxon>Streptophyta</taxon>
        <taxon>Embryophyta</taxon>
        <taxon>Tracheophyta</taxon>
        <taxon>Spermatophyta</taxon>
        <taxon>Magnoliopsida</taxon>
        <taxon>eudicotyledons</taxon>
        <taxon>Gunneridae</taxon>
        <taxon>Pentapetalae</taxon>
        <taxon>Caryophyllales</taxon>
        <taxon>Nepenthaceae</taxon>
        <taxon>Nepenthes</taxon>
    </lineage>
</organism>
<gene>
    <name evidence="1" type="ORF">Nepgr_016421</name>
</gene>
<accession>A0AAD3XSH2</accession>
<dbReference type="EMBL" id="BSYO01000014">
    <property type="protein sequence ID" value="GMH14580.1"/>
    <property type="molecule type" value="Genomic_DNA"/>
</dbReference>